<evidence type="ECO:0000313" key="5">
    <source>
        <dbReference type="EMBL" id="HHK68916.1"/>
    </source>
</evidence>
<dbReference type="PANTHER" id="PTHR43366:SF1">
    <property type="entry name" value="PYRUVATE SYNTHASE SUBUNIT PORC"/>
    <property type="match status" value="1"/>
</dbReference>
<dbReference type="InterPro" id="IPR017896">
    <property type="entry name" value="4Fe4S_Fe-S-bd"/>
</dbReference>
<comment type="caution">
    <text evidence="5">The sequence shown here is derived from an EMBL/GenBank/DDBJ whole genome shotgun (WGS) entry which is preliminary data.</text>
</comment>
<evidence type="ECO:0000256" key="3">
    <source>
        <dbReference type="ARBA" id="ARBA00049357"/>
    </source>
</evidence>
<dbReference type="Gene3D" id="3.40.920.10">
    <property type="entry name" value="Pyruvate-ferredoxin oxidoreductase, PFOR, domain III"/>
    <property type="match status" value="1"/>
</dbReference>
<dbReference type="PROSITE" id="PS51379">
    <property type="entry name" value="4FE4S_FER_2"/>
    <property type="match status" value="2"/>
</dbReference>
<dbReference type="PROSITE" id="PS00198">
    <property type="entry name" value="4FE4S_FER_1"/>
    <property type="match status" value="1"/>
</dbReference>
<organism evidence="5">
    <name type="scientific">Caldiarchaeum subterraneum</name>
    <dbReference type="NCBI Taxonomy" id="311458"/>
    <lineage>
        <taxon>Archaea</taxon>
        <taxon>Nitrososphaerota</taxon>
        <taxon>Candidatus Caldarchaeales</taxon>
        <taxon>Candidatus Caldarchaeaceae</taxon>
        <taxon>Candidatus Caldarchaeum</taxon>
    </lineage>
</organism>
<dbReference type="Gene3D" id="3.30.70.20">
    <property type="match status" value="1"/>
</dbReference>
<feature type="domain" description="4Fe-4S ferredoxin-type" evidence="4">
    <location>
        <begin position="290"/>
        <end position="319"/>
    </location>
</feature>
<reference evidence="5" key="1">
    <citation type="journal article" date="2020" name="mSystems">
        <title>Genome- and Community-Level Interaction Insights into Carbon Utilization and Element Cycling Functions of Hydrothermarchaeota in Hydrothermal Sediment.</title>
        <authorList>
            <person name="Zhou Z."/>
            <person name="Liu Y."/>
            <person name="Xu W."/>
            <person name="Pan J."/>
            <person name="Luo Z.H."/>
            <person name="Li M."/>
        </authorList>
    </citation>
    <scope>NUCLEOTIDE SEQUENCE [LARGE SCALE GENOMIC DNA]</scope>
    <source>
        <strain evidence="5">SpSt-1056</strain>
    </source>
</reference>
<evidence type="ECO:0000256" key="2">
    <source>
        <dbReference type="ARBA" id="ARBA00023002"/>
    </source>
</evidence>
<dbReference type="PANTHER" id="PTHR43366">
    <property type="entry name" value="PYRUVATE SYNTHASE SUBUNIT PORC"/>
    <property type="match status" value="1"/>
</dbReference>
<name>A0A7C5LEV2_CALS0</name>
<evidence type="ECO:0000256" key="1">
    <source>
        <dbReference type="ARBA" id="ARBA00012822"/>
    </source>
</evidence>
<dbReference type="GO" id="GO:0019164">
    <property type="term" value="F:pyruvate synthase activity"/>
    <property type="evidence" value="ECO:0007669"/>
    <property type="project" value="UniProtKB-EC"/>
</dbReference>
<dbReference type="SUPFAM" id="SSF53323">
    <property type="entry name" value="Pyruvate-ferredoxin oxidoreductase, PFOR, domain III"/>
    <property type="match status" value="1"/>
</dbReference>
<dbReference type="AlphaFoldDB" id="A0A7C5LEV2"/>
<dbReference type="InterPro" id="IPR002869">
    <property type="entry name" value="Pyrv_flavodox_OxRed_cen"/>
</dbReference>
<proteinExistence type="predicted"/>
<dbReference type="NCBIfam" id="TIGR02179">
    <property type="entry name" value="PorD_KorD"/>
    <property type="match status" value="1"/>
</dbReference>
<dbReference type="Pfam" id="PF01558">
    <property type="entry name" value="POR"/>
    <property type="match status" value="1"/>
</dbReference>
<dbReference type="GO" id="GO:0051539">
    <property type="term" value="F:4 iron, 4 sulfur cluster binding"/>
    <property type="evidence" value="ECO:0007669"/>
    <property type="project" value="InterPro"/>
</dbReference>
<dbReference type="InterPro" id="IPR051626">
    <property type="entry name" value="Oxidoreductase_gamma_subunit"/>
</dbReference>
<dbReference type="EMBL" id="DRWN01000059">
    <property type="protein sequence ID" value="HHK68916.1"/>
    <property type="molecule type" value="Genomic_DNA"/>
</dbReference>
<dbReference type="InterPro" id="IPR011898">
    <property type="entry name" value="PorD_KorD"/>
</dbReference>
<protein>
    <recommendedName>
        <fullName evidence="1">pyruvate synthase</fullName>
        <ecNumber evidence="1">1.2.7.1</ecNumber>
    </recommendedName>
</protein>
<dbReference type="InterPro" id="IPR019752">
    <property type="entry name" value="Pyrv/ketoisovalerate_OxRed_cat"/>
</dbReference>
<gene>
    <name evidence="5" type="ORF">ENM11_07180</name>
</gene>
<sequence length="323" mass="35161">MAGAYVIYINRPLTNIINLFCLELGAWMRLRIRFHGRGGQGIKTTGRIVGTAAFLEGYAVQDSPMYGPERRGAHVISFVRISEDGVGGRGYIFDPDAVVVADTSLLSLQPSPLQGLREGGVVVLNSHRNFLQDNRYASVTYDVSSSASKLLGMRSAISSGVAALTCKALGIARWSSVEEAVRQEMAELGLRQELVEANIRLAEECYTNPPTIRPSTESLRPQHVKSRLVELPYVSPSLSTAMILNLGNTVLKQTGAWRSATPLIDYAKCTRCMVCFVYCPDSCISLDENLTPKIDYDNCKGCLVCFTECPIKAINLAEAGGIA</sequence>
<keyword evidence="2" id="KW-0560">Oxidoreductase</keyword>
<evidence type="ECO:0000259" key="4">
    <source>
        <dbReference type="PROSITE" id="PS51379"/>
    </source>
</evidence>
<dbReference type="SUPFAM" id="SSF54862">
    <property type="entry name" value="4Fe-4S ferredoxins"/>
    <property type="match status" value="1"/>
</dbReference>
<dbReference type="InterPro" id="IPR017900">
    <property type="entry name" value="4Fe4S_Fe_S_CS"/>
</dbReference>
<accession>A0A7C5LEV2</accession>
<dbReference type="NCBIfam" id="TIGR02175">
    <property type="entry name" value="PorC_KorC"/>
    <property type="match status" value="1"/>
</dbReference>
<dbReference type="InterPro" id="IPR011894">
    <property type="entry name" value="PorC_KorC"/>
</dbReference>
<dbReference type="EC" id="1.2.7.1" evidence="1"/>
<feature type="domain" description="4Fe-4S ferredoxin-type" evidence="4">
    <location>
        <begin position="260"/>
        <end position="289"/>
    </location>
</feature>
<comment type="catalytic activity">
    <reaction evidence="3">
        <text>2 oxidized [2Fe-2S]-[ferredoxin] + pyruvate + CoA = 2 reduced [2Fe-2S]-[ferredoxin] + acetyl-CoA + CO2 + H(+)</text>
        <dbReference type="Rhea" id="RHEA:12765"/>
        <dbReference type="Rhea" id="RHEA-COMP:10000"/>
        <dbReference type="Rhea" id="RHEA-COMP:10001"/>
        <dbReference type="ChEBI" id="CHEBI:15361"/>
        <dbReference type="ChEBI" id="CHEBI:15378"/>
        <dbReference type="ChEBI" id="CHEBI:16526"/>
        <dbReference type="ChEBI" id="CHEBI:33737"/>
        <dbReference type="ChEBI" id="CHEBI:33738"/>
        <dbReference type="ChEBI" id="CHEBI:57287"/>
        <dbReference type="ChEBI" id="CHEBI:57288"/>
        <dbReference type="EC" id="1.2.7.1"/>
    </reaction>
</comment>
<dbReference type="Pfam" id="PF00037">
    <property type="entry name" value="Fer4"/>
    <property type="match status" value="1"/>
</dbReference>